<evidence type="ECO:0000313" key="1">
    <source>
        <dbReference type="EMBL" id="CEF60534.1"/>
    </source>
</evidence>
<name>A0A090KZ71_STRRB</name>
<evidence type="ECO:0000313" key="4">
    <source>
        <dbReference type="WormBase" id="SRAE_X000227100"/>
    </source>
</evidence>
<dbReference type="EMBL" id="LN609399">
    <property type="protein sequence ID" value="CEF60534.1"/>
    <property type="molecule type" value="Genomic_DNA"/>
</dbReference>
<evidence type="ECO:0000313" key="2">
    <source>
        <dbReference type="Proteomes" id="UP000035682"/>
    </source>
</evidence>
<evidence type="ECO:0000313" key="3">
    <source>
        <dbReference type="WBParaSite" id="SRAE_X000227100.1"/>
    </source>
</evidence>
<gene>
    <name evidence="1 3 4" type="ORF">SRAE_X000227100</name>
</gene>
<protein>
    <submittedName>
        <fullName evidence="1 3">Uncharacterized protein</fullName>
    </submittedName>
</protein>
<reference evidence="2" key="2">
    <citation type="submission" date="2014-09" db="EMBL/GenBank/DDBJ databases">
        <authorList>
            <person name="Martin A.A."/>
        </authorList>
    </citation>
    <scope>NUCLEOTIDE SEQUENCE</scope>
    <source>
        <strain evidence="2">ED321</strain>
    </source>
</reference>
<reference evidence="3" key="3">
    <citation type="submission" date="2020-12" db="UniProtKB">
        <authorList>
            <consortium name="WormBaseParasite"/>
        </authorList>
    </citation>
    <scope>IDENTIFICATION</scope>
</reference>
<dbReference type="Proteomes" id="UP000035682">
    <property type="component" value="Unplaced"/>
</dbReference>
<accession>A0A090KZ71</accession>
<dbReference type="CTD" id="36385347"/>
<dbReference type="WBParaSite" id="SRAE_X000227100.1">
    <property type="protein sequence ID" value="SRAE_X000227100.1"/>
    <property type="gene ID" value="WBGene00267853"/>
</dbReference>
<keyword evidence="2" id="KW-1185">Reference proteome</keyword>
<dbReference type="WormBase" id="SRAE_X000227100">
    <property type="protein sequence ID" value="SRP02271"/>
    <property type="gene ID" value="WBGene00267853"/>
</dbReference>
<organism evidence="1">
    <name type="scientific">Strongyloides ratti</name>
    <name type="common">Parasitic roundworm</name>
    <dbReference type="NCBI Taxonomy" id="34506"/>
    <lineage>
        <taxon>Eukaryota</taxon>
        <taxon>Metazoa</taxon>
        <taxon>Ecdysozoa</taxon>
        <taxon>Nematoda</taxon>
        <taxon>Chromadorea</taxon>
        <taxon>Rhabditida</taxon>
        <taxon>Tylenchina</taxon>
        <taxon>Panagrolaimomorpha</taxon>
        <taxon>Strongyloidoidea</taxon>
        <taxon>Strongyloididae</taxon>
        <taxon>Strongyloides</taxon>
    </lineage>
</organism>
<dbReference type="AlphaFoldDB" id="A0A090KZ71"/>
<dbReference type="RefSeq" id="XP_024499743.1">
    <property type="nucleotide sequence ID" value="XM_024645462.1"/>
</dbReference>
<proteinExistence type="predicted"/>
<sequence length="610" mass="73445">MSEDMELIVYDALKERPICNNVIKHLDSINDIKNFEKTWPYVTNYVLQYRLSKNVILQTPSYFIRIIPNTNNFQKIKKKRRYCIKKMSYRMPFLPKYYAKGKNLRKNKIIRYKNELKIKNASFIIKTAHTGKSYISLDEEIKNICQFKGSSVESISRIRTRIEGYFIDNLPDNDIQFMGNIIATYYNIIFRMFPNAKILFIENYDHIGKKGLIYYIIKNLNNKNIKELKNIHLLDLFYFLNRHPEYNANIFCHLQNLNVIHFDLSYYHYNGDIVILDKGLTMFDNIRKINKCQVAINGKYSYGFINNVKYLMMWAIITGILVKFPPFTNPTYFFCTNVRNFRIVGTCYLTEFTIYYRNEFKCLGFINALKYMINLESLELYTDKSFIIKNQFDFDWFFETHIKYIYDNNIKSSLLSKKIKTIILRSDLDIRNDDVNIYTRSAMLFLYDSFYNYIPESTIRFTIDYLVTFSNERAKFISTKAPNIKYLSLSKCIILDENCLENFKKLEYFCYKGNYMIKIQKNLRMLIYFPKYQTKKNITNFSSKTVRKFLTKESAILYHYFSTQFRSYVNVYNSINWNYFVFFNDKEEYSKHLDIIKLTKCETKTKYRER</sequence>
<reference evidence="1" key="1">
    <citation type="submission" date="2014-09" db="EMBL/GenBank/DDBJ databases">
        <authorList>
            <person name="Aslett A.Martin."/>
        </authorList>
    </citation>
    <scope>NUCLEOTIDE SEQUENCE</scope>
    <source>
        <strain evidence="1">ED321 Heterogonic</strain>
    </source>
</reference>
<dbReference type="GeneID" id="36385347"/>